<comment type="cofactor">
    <cofactor evidence="1 6">
        <name>FAD</name>
        <dbReference type="ChEBI" id="CHEBI:57692"/>
    </cofactor>
</comment>
<dbReference type="PRINTS" id="PR01001">
    <property type="entry name" value="FADG3PDH"/>
</dbReference>
<dbReference type="Pfam" id="PF16901">
    <property type="entry name" value="DAO_C"/>
    <property type="match status" value="1"/>
</dbReference>
<sequence length="511" mass="56745">MNPSTLPAPPLAEVYDVAVIGGGINGVGIAADAAGRGLSVFLCEKDDLASHTSSASSKLIHGGLRYLEHYEFRLVREALAEREVLLAKAPHIVKPMRFVLPHRPHLRPAWMIRAGLFLYDHLGKREKLAGSKSLKFGANSPLKAEISKGFEYSDCWVDDARLVVLNAMAARENGAHIHTQTRCVSARRSKGLWHLHLERSDGSLLSIRAKALVNAAGPWVAKFIKDDLKLDSPYGIRLIQGSHLIVPKLYEGEHAHILQNEDQRIVFTIPYLNRFTLIGTTDREYTGDPAKVSITDGETDYILKVVNAHFKKQLSRDDIVHTYSGVRPLCNDESDNPSAVTRDYTLALSGNADEAPLLSVFGGKLTTYRKLAESALVQLAPYFKHAKPSWTAQATLPGGENMSTPQALAEALRQKFEWIPNEIAQRWASTYGSRTWRMLEGVESLNDLGEHIGGGLYTREVDYLCSEEWATTAQDILWRRSKLGLFTTPTEQEKLAAYLGKVEQNRKIEAA</sequence>
<reference evidence="9 10" key="2">
    <citation type="journal article" date="2023" name="Plant Pathol.">
        <title>Dismantling and reorganizing Pseudomonas marginalis sensu#lato.</title>
        <authorList>
            <person name="Sawada H."/>
            <person name="Fujikawa T."/>
            <person name="Satou M."/>
        </authorList>
    </citation>
    <scope>NUCLEOTIDE SEQUENCE [LARGE SCALE GENOMIC DNA]</scope>
    <source>
        <strain evidence="9 10">MAFF 302046</strain>
    </source>
</reference>
<evidence type="ECO:0000256" key="3">
    <source>
        <dbReference type="ARBA" id="ARBA00022630"/>
    </source>
</evidence>
<evidence type="ECO:0000259" key="7">
    <source>
        <dbReference type="Pfam" id="PF01266"/>
    </source>
</evidence>
<dbReference type="EMBL" id="JALQCX010000032">
    <property type="protein sequence ID" value="MCK9815837.1"/>
    <property type="molecule type" value="Genomic_DNA"/>
</dbReference>
<dbReference type="EC" id="1.1.5.3" evidence="6"/>
<evidence type="ECO:0000259" key="8">
    <source>
        <dbReference type="Pfam" id="PF16901"/>
    </source>
</evidence>
<dbReference type="InterPro" id="IPR036188">
    <property type="entry name" value="FAD/NAD-bd_sf"/>
</dbReference>
<name>A0ABT0JIT3_9PSED</name>
<dbReference type="PROSITE" id="PS00978">
    <property type="entry name" value="FAD_G3PDH_2"/>
    <property type="match status" value="1"/>
</dbReference>
<dbReference type="Gene3D" id="1.10.8.870">
    <property type="entry name" value="Alpha-glycerophosphate oxidase, cap domain"/>
    <property type="match status" value="1"/>
</dbReference>
<dbReference type="Pfam" id="PF01266">
    <property type="entry name" value="DAO"/>
    <property type="match status" value="1"/>
</dbReference>
<dbReference type="GO" id="GO:0004368">
    <property type="term" value="F:glycerol-3-phosphate dehydrogenase (quinone) activity"/>
    <property type="evidence" value="ECO:0007669"/>
    <property type="project" value="UniProtKB-EC"/>
</dbReference>
<dbReference type="Gene3D" id="6.10.250.1890">
    <property type="match status" value="1"/>
</dbReference>
<dbReference type="InterPro" id="IPR038299">
    <property type="entry name" value="DAO_C_sf"/>
</dbReference>
<keyword evidence="10" id="KW-1185">Reference proteome</keyword>
<dbReference type="Proteomes" id="UP001155163">
    <property type="component" value="Unassembled WGS sequence"/>
</dbReference>
<accession>A0ABT0JIT3</accession>
<evidence type="ECO:0000256" key="6">
    <source>
        <dbReference type="RuleBase" id="RU361217"/>
    </source>
</evidence>
<feature type="domain" description="Alpha-glycerophosphate oxidase C-terminal" evidence="8">
    <location>
        <begin position="390"/>
        <end position="491"/>
    </location>
</feature>
<dbReference type="NCBIfam" id="NF009906">
    <property type="entry name" value="PRK13369.1"/>
    <property type="match status" value="1"/>
</dbReference>
<comment type="caution">
    <text evidence="9">The sequence shown here is derived from an EMBL/GenBank/DDBJ whole genome shotgun (WGS) entry which is preliminary data.</text>
</comment>
<evidence type="ECO:0000256" key="4">
    <source>
        <dbReference type="ARBA" id="ARBA00022827"/>
    </source>
</evidence>
<dbReference type="InterPro" id="IPR000447">
    <property type="entry name" value="G3P_DH_FAD-dep"/>
</dbReference>
<dbReference type="SUPFAM" id="SSF51905">
    <property type="entry name" value="FAD/NAD(P)-binding domain"/>
    <property type="match status" value="1"/>
</dbReference>
<organism evidence="9 10">
    <name type="scientific">Pseudomonas morbosilactucae</name>
    <dbReference type="NCBI Taxonomy" id="2938197"/>
    <lineage>
        <taxon>Bacteria</taxon>
        <taxon>Pseudomonadati</taxon>
        <taxon>Pseudomonadota</taxon>
        <taxon>Gammaproteobacteria</taxon>
        <taxon>Pseudomonadales</taxon>
        <taxon>Pseudomonadaceae</taxon>
        <taxon>Pseudomonas</taxon>
    </lineage>
</organism>
<evidence type="ECO:0000313" key="9">
    <source>
        <dbReference type="EMBL" id="MCK9815837.1"/>
    </source>
</evidence>
<dbReference type="PANTHER" id="PTHR11985:SF15">
    <property type="entry name" value="GLYCEROL-3-PHOSPHATE DEHYDROGENASE, MITOCHONDRIAL"/>
    <property type="match status" value="1"/>
</dbReference>
<proteinExistence type="inferred from homology"/>
<keyword evidence="5 6" id="KW-0560">Oxidoreductase</keyword>
<evidence type="ECO:0000256" key="1">
    <source>
        <dbReference type="ARBA" id="ARBA00001974"/>
    </source>
</evidence>
<gene>
    <name evidence="9" type="primary">glpD</name>
    <name evidence="9" type="ORF">M1B35_17300</name>
</gene>
<dbReference type="PROSITE" id="PS00977">
    <property type="entry name" value="FAD_G3PDH_1"/>
    <property type="match status" value="1"/>
</dbReference>
<evidence type="ECO:0000256" key="5">
    <source>
        <dbReference type="ARBA" id="ARBA00023002"/>
    </source>
</evidence>
<keyword evidence="3 6" id="KW-0285">Flavoprotein</keyword>
<dbReference type="RefSeq" id="WP_268262607.1">
    <property type="nucleotide sequence ID" value="NZ_JALQCX010000032.1"/>
</dbReference>
<dbReference type="PANTHER" id="PTHR11985">
    <property type="entry name" value="GLYCEROL-3-PHOSPHATE DEHYDROGENASE"/>
    <property type="match status" value="1"/>
</dbReference>
<dbReference type="NCBIfam" id="NF008899">
    <property type="entry name" value="PRK12266.1"/>
    <property type="match status" value="1"/>
</dbReference>
<comment type="similarity">
    <text evidence="2 6">Belongs to the FAD-dependent glycerol-3-phosphate dehydrogenase family.</text>
</comment>
<dbReference type="Gene3D" id="3.30.9.10">
    <property type="entry name" value="D-Amino Acid Oxidase, subunit A, domain 2"/>
    <property type="match status" value="1"/>
</dbReference>
<keyword evidence="4" id="KW-0274">FAD</keyword>
<evidence type="ECO:0000313" key="10">
    <source>
        <dbReference type="Proteomes" id="UP001155163"/>
    </source>
</evidence>
<evidence type="ECO:0000256" key="2">
    <source>
        <dbReference type="ARBA" id="ARBA00007330"/>
    </source>
</evidence>
<dbReference type="Gene3D" id="3.50.50.60">
    <property type="entry name" value="FAD/NAD(P)-binding domain"/>
    <property type="match status" value="1"/>
</dbReference>
<dbReference type="InterPro" id="IPR006076">
    <property type="entry name" value="FAD-dep_OxRdtase"/>
</dbReference>
<protein>
    <recommendedName>
        <fullName evidence="6">Glycerol-3-phosphate dehydrogenase</fullName>
        <ecNumber evidence="6">1.1.5.3</ecNumber>
    </recommendedName>
</protein>
<dbReference type="InterPro" id="IPR031656">
    <property type="entry name" value="DAO_C"/>
</dbReference>
<comment type="catalytic activity">
    <reaction evidence="6">
        <text>a quinone + sn-glycerol 3-phosphate = dihydroxyacetone phosphate + a quinol</text>
        <dbReference type="Rhea" id="RHEA:18977"/>
        <dbReference type="ChEBI" id="CHEBI:24646"/>
        <dbReference type="ChEBI" id="CHEBI:57597"/>
        <dbReference type="ChEBI" id="CHEBI:57642"/>
        <dbReference type="ChEBI" id="CHEBI:132124"/>
        <dbReference type="EC" id="1.1.5.3"/>
    </reaction>
</comment>
<reference evidence="9 10" key="1">
    <citation type="journal article" date="2022" name="Int. J. Syst. Evol. Microbiol.">
        <title>Pseudomonas aegrilactucae sp. nov. and Pseudomonas morbosilactucae sp. nov., pathogens causing bacterial rot of lettuce in Japan.</title>
        <authorList>
            <person name="Sawada H."/>
            <person name="Fujikawa T."/>
            <person name="Satou M."/>
        </authorList>
    </citation>
    <scope>NUCLEOTIDE SEQUENCE [LARGE SCALE GENOMIC DNA]</scope>
    <source>
        <strain evidence="9 10">MAFF 302046</strain>
    </source>
</reference>
<feature type="domain" description="FAD dependent oxidoreductase" evidence="7">
    <location>
        <begin position="16"/>
        <end position="338"/>
    </location>
</feature>